<dbReference type="Gene3D" id="2.60.40.10">
    <property type="entry name" value="Immunoglobulins"/>
    <property type="match status" value="1"/>
</dbReference>
<reference evidence="3 4" key="1">
    <citation type="submission" date="2015-04" db="EMBL/GenBank/DDBJ databases">
        <title>Microcin producing Clostridium sp. JC272T.</title>
        <authorList>
            <person name="Jyothsna T."/>
            <person name="Sasikala C."/>
            <person name="Ramana C."/>
        </authorList>
    </citation>
    <scope>NUCLEOTIDE SEQUENCE [LARGE SCALE GENOMIC DNA]</scope>
    <source>
        <strain evidence="3 4">JC272</strain>
    </source>
</reference>
<dbReference type="EMBL" id="LBBT01000114">
    <property type="protein sequence ID" value="KKY02100.1"/>
    <property type="molecule type" value="Genomic_DNA"/>
</dbReference>
<accession>A0A0M3DHM6</accession>
<dbReference type="SUPFAM" id="SSF117074">
    <property type="entry name" value="Hypothetical protein PA1324"/>
    <property type="match status" value="1"/>
</dbReference>
<comment type="caution">
    <text evidence="3">The sequence shown here is derived from an EMBL/GenBank/DDBJ whole genome shotgun (WGS) entry which is preliminary data.</text>
</comment>
<dbReference type="PATRIC" id="fig|1629550.3.peg.477"/>
<dbReference type="OrthoDB" id="1748887at2"/>
<dbReference type="Pfam" id="PF12799">
    <property type="entry name" value="LRR_4"/>
    <property type="match status" value="1"/>
</dbReference>
<evidence type="ECO:0000313" key="3">
    <source>
        <dbReference type="EMBL" id="KKY02100.1"/>
    </source>
</evidence>
<organism evidence="3 4">
    <name type="scientific">Paraclostridium benzoelyticum</name>
    <dbReference type="NCBI Taxonomy" id="1629550"/>
    <lineage>
        <taxon>Bacteria</taxon>
        <taxon>Bacillati</taxon>
        <taxon>Bacillota</taxon>
        <taxon>Clostridia</taxon>
        <taxon>Peptostreptococcales</taxon>
        <taxon>Peptostreptococcaceae</taxon>
        <taxon>Paraclostridium</taxon>
    </lineage>
</organism>
<dbReference type="InterPro" id="IPR025875">
    <property type="entry name" value="Leu-rich_rpt_4"/>
</dbReference>
<dbReference type="InterPro" id="IPR032675">
    <property type="entry name" value="LRR_dom_sf"/>
</dbReference>
<sequence>MEKNNQHPYISNSLKLALSRQFNVHISDITKEFLKGLTEIDLSGNNIKDIKGIEFAINAIYINLNKNNISDASPLSKLIKLEELELNENKVEDISFIKNLKKLKRLGLDSNNIKSIPNINNTELRTVNLDNNRISNLSEFNKPNFRNTTILATDQCIILDPIEIDMEKSLFFSSNIVWDLNSIVFLDNIQVNGKYDSIHTNERPSMLYSISEIVINNIKSNCILKADFYKEDTTSFPRILSGTLIQPIYLKSKESQVNSSNPDFSLSKVFGYIKPEEKLANLKSYEAYPFRDKVVTLINEYGDIFYSPIDINGKYLFNNIQTGKYTILFPVLSDYMYTSPSVVVLNIEENGSFIINSSIEHIDH</sequence>
<dbReference type="RefSeq" id="WP_046822330.1">
    <property type="nucleotide sequence ID" value="NZ_LBBT01000114.1"/>
</dbReference>
<evidence type="ECO:0000256" key="1">
    <source>
        <dbReference type="ARBA" id="ARBA00022614"/>
    </source>
</evidence>
<dbReference type="InterPro" id="IPR013783">
    <property type="entry name" value="Ig-like_fold"/>
</dbReference>
<keyword evidence="1" id="KW-0433">Leucine-rich repeat</keyword>
<dbReference type="InterPro" id="IPR001611">
    <property type="entry name" value="Leu-rich_rpt"/>
</dbReference>
<proteinExistence type="predicted"/>
<dbReference type="SMART" id="SM00365">
    <property type="entry name" value="LRR_SD22"/>
    <property type="match status" value="3"/>
</dbReference>
<protein>
    <submittedName>
        <fullName evidence="3">Uncharacterized protein</fullName>
    </submittedName>
</protein>
<dbReference type="Gene3D" id="3.80.10.10">
    <property type="entry name" value="Ribonuclease Inhibitor"/>
    <property type="match status" value="1"/>
</dbReference>
<dbReference type="PANTHER" id="PTHR46652:SF3">
    <property type="entry name" value="LEUCINE-RICH REPEAT-CONTAINING PROTEIN 9"/>
    <property type="match status" value="1"/>
</dbReference>
<keyword evidence="2" id="KW-0677">Repeat</keyword>
<dbReference type="PANTHER" id="PTHR46652">
    <property type="entry name" value="LEUCINE-RICH REPEAT AND IQ DOMAIN-CONTAINING PROTEIN 1-RELATED"/>
    <property type="match status" value="1"/>
</dbReference>
<dbReference type="Proteomes" id="UP000034407">
    <property type="component" value="Unassembled WGS sequence"/>
</dbReference>
<dbReference type="PROSITE" id="PS51450">
    <property type="entry name" value="LRR"/>
    <property type="match status" value="4"/>
</dbReference>
<evidence type="ECO:0000313" key="4">
    <source>
        <dbReference type="Proteomes" id="UP000034407"/>
    </source>
</evidence>
<name>A0A0M3DHM6_9FIRM</name>
<gene>
    <name evidence="3" type="ORF">VN21_04995</name>
</gene>
<keyword evidence="4" id="KW-1185">Reference proteome</keyword>
<dbReference type="AlphaFoldDB" id="A0A0M3DHM6"/>
<evidence type="ECO:0000256" key="2">
    <source>
        <dbReference type="ARBA" id="ARBA00022737"/>
    </source>
</evidence>
<dbReference type="InterPro" id="IPR050836">
    <property type="entry name" value="SDS22/Internalin_LRR"/>
</dbReference>
<dbReference type="SUPFAM" id="SSF52075">
    <property type="entry name" value="Outer arm dynein light chain 1"/>
    <property type="match status" value="1"/>
</dbReference>